<feature type="region of interest" description="Disordered" evidence="2">
    <location>
        <begin position="332"/>
        <end position="367"/>
    </location>
</feature>
<feature type="region of interest" description="Disordered" evidence="2">
    <location>
        <begin position="400"/>
        <end position="444"/>
    </location>
</feature>
<comment type="caution">
    <text evidence="3">The sequence shown here is derived from an EMBL/GenBank/DDBJ whole genome shotgun (WGS) entry which is preliminary data.</text>
</comment>
<name>A0ABQ9XIV1_9EUKA</name>
<gene>
    <name evidence="3" type="ORF">BLNAU_13789</name>
</gene>
<feature type="region of interest" description="Disordered" evidence="2">
    <location>
        <begin position="855"/>
        <end position="881"/>
    </location>
</feature>
<protein>
    <submittedName>
        <fullName evidence="3">Uncharacterized protein</fullName>
    </submittedName>
</protein>
<dbReference type="PANTHER" id="PTHR13037">
    <property type="entry name" value="FORMIN"/>
    <property type="match status" value="1"/>
</dbReference>
<feature type="compositionally biased region" description="Low complexity" evidence="2">
    <location>
        <begin position="214"/>
        <end position="223"/>
    </location>
</feature>
<reference evidence="3 4" key="1">
    <citation type="journal article" date="2022" name="bioRxiv">
        <title>Genomics of Preaxostyla Flagellates Illuminates Evolutionary Transitions and the Path Towards Mitochondrial Loss.</title>
        <authorList>
            <person name="Novak L.V.F."/>
            <person name="Treitli S.C."/>
            <person name="Pyrih J."/>
            <person name="Halakuc P."/>
            <person name="Pipaliya S.V."/>
            <person name="Vacek V."/>
            <person name="Brzon O."/>
            <person name="Soukal P."/>
            <person name="Eme L."/>
            <person name="Dacks J.B."/>
            <person name="Karnkowska A."/>
            <person name="Elias M."/>
            <person name="Hampl V."/>
        </authorList>
    </citation>
    <scope>NUCLEOTIDE SEQUENCE [LARGE SCALE GENOMIC DNA]</scope>
    <source>
        <strain evidence="3">NAU3</strain>
        <tissue evidence="3">Gut</tissue>
    </source>
</reference>
<organism evidence="3 4">
    <name type="scientific">Blattamonas nauphoetae</name>
    <dbReference type="NCBI Taxonomy" id="2049346"/>
    <lineage>
        <taxon>Eukaryota</taxon>
        <taxon>Metamonada</taxon>
        <taxon>Preaxostyla</taxon>
        <taxon>Oxymonadida</taxon>
        <taxon>Blattamonas</taxon>
    </lineage>
</organism>
<dbReference type="PANTHER" id="PTHR13037:SF24">
    <property type="entry name" value="POLYCOMB PROTEIN PCL-RELATED"/>
    <property type="match status" value="1"/>
</dbReference>
<feature type="region of interest" description="Disordered" evidence="2">
    <location>
        <begin position="199"/>
        <end position="223"/>
    </location>
</feature>
<accession>A0ABQ9XIV1</accession>
<feature type="compositionally biased region" description="Low complexity" evidence="2">
    <location>
        <begin position="357"/>
        <end position="366"/>
    </location>
</feature>
<evidence type="ECO:0000256" key="1">
    <source>
        <dbReference type="ARBA" id="ARBA00022581"/>
    </source>
</evidence>
<feature type="region of interest" description="Disordered" evidence="2">
    <location>
        <begin position="595"/>
        <end position="623"/>
    </location>
</feature>
<feature type="compositionally biased region" description="Polar residues" evidence="2">
    <location>
        <begin position="862"/>
        <end position="874"/>
    </location>
</feature>
<dbReference type="Proteomes" id="UP001281761">
    <property type="component" value="Unassembled WGS sequence"/>
</dbReference>
<dbReference type="EMBL" id="JARBJD010000121">
    <property type="protein sequence ID" value="KAK2951302.1"/>
    <property type="molecule type" value="Genomic_DNA"/>
</dbReference>
<feature type="region of interest" description="Disordered" evidence="2">
    <location>
        <begin position="928"/>
        <end position="986"/>
    </location>
</feature>
<keyword evidence="1" id="KW-0945">Host-virus interaction</keyword>
<evidence type="ECO:0000313" key="3">
    <source>
        <dbReference type="EMBL" id="KAK2951302.1"/>
    </source>
</evidence>
<evidence type="ECO:0000313" key="4">
    <source>
        <dbReference type="Proteomes" id="UP001281761"/>
    </source>
</evidence>
<feature type="compositionally biased region" description="Pro residues" evidence="2">
    <location>
        <begin position="937"/>
        <end position="950"/>
    </location>
</feature>
<keyword evidence="4" id="KW-1185">Reference proteome</keyword>
<evidence type="ECO:0000256" key="2">
    <source>
        <dbReference type="SAM" id="MobiDB-lite"/>
    </source>
</evidence>
<sequence>MSGRTLSPKRTLLFVVHIKSLTGAEQCLTLTYVALPVTVVTHLLPFHSFSPCHLSGSTQTLAAAGRGNRDPSPLHSPRALSLPITIPFLPSISVDIANFCSTSIDASLANALPLSFITTYPITLLDEYPSLSSFLHIHSTLILISLLHPSVPLDKSIKSKAGTIISVTERLVALHTRPADSPVGEPPVTFRSQIDNLDSVGRHTLPDSNELEETNPSLSSTQLTTSPERHIFFSRPLFLLFSMLTNPKSWTTKRSTPDWNMSMPLTQSSQQKEVTYDYAPTIVLNTTQLTEGRFVSFSPFTASLLTKDPPPFDSLVRPKRFHIVRVVDRAPSLPSADPRHQNASITSSVGRSAETVSGFSSSSDCCGGDERVLQPCRRCEHVESREFHCSSRQIQPRFFKSNSHQTTSQNRLNTSDTLDTPSQSPPSRTQWPFDSPSAPSTVSPALTDFQMKQYDPISRRGSMQTPVILSPISQQMLNALLVLFSGVVEHFQKTGGLGDSQIVSLLLPFVVSPFRSVESVSKQAVMFHLLDEFRDTPSLQARDNTDILLRFLRMDNSIDNMKTRSLPPTPTTADKRLNAQGPILPVLRIKKNEDPGRASLRSLPPSTKRREDASQPLSDQPYPASLPNLLSTLVIDLVEISQLHHSFEEADETHSDPLSFFTPVAQIVSIVLEITKPIPLLHSSFKWKGQIHTSNPPLFLSTALPFLRTFLHSHLMKEEFIVLTQVEAIGTHLSTSVKPPPLFTFCSEDEEVSMEYCKLYLNVMLYGLTKKKQAVLVVDYIFRSSPERDAITRAPRHSTATHPHPYPPHALVLCSLLKLETILSKSDHVRVFFLKELPQSLVTVAQYASLRKEQTWHHGHNHSTATTDGLSSTTNEERDEELQITVGRVVHAFLEGEDEELDNDRLSVKWGTIFISSRWELSSKQPYSVPVSSTIHPRPPPGETPAPVPAPTHSEPHILPPAPSPVPDAATSAPPPTTSPTQSSPPSAAVMVLDLTQFPVRTFAPSSVHLAPMKTEYLHFLGRKRRGRRGTSILEVYEEPREYRNFAMTRLLMASPLVELKTLATDFFDLFLSSMFDTLHPMLNQLEIAGYSFKSPTEMVGMASQGFVYRRFKQILSDSVEQMNQLRNELNDPSNTLVDPDVLKGMLKSESRFRPRQAYTGI</sequence>
<proteinExistence type="predicted"/>
<feature type="compositionally biased region" description="Polar residues" evidence="2">
    <location>
        <begin position="341"/>
        <end position="350"/>
    </location>
</feature>